<dbReference type="PROSITE" id="PS50089">
    <property type="entry name" value="ZF_RING_2"/>
    <property type="match status" value="1"/>
</dbReference>
<evidence type="ECO:0000256" key="1">
    <source>
        <dbReference type="PROSITE-ProRule" id="PRU00175"/>
    </source>
</evidence>
<dbReference type="InterPro" id="IPR006597">
    <property type="entry name" value="Sel1-like"/>
</dbReference>
<dbReference type="EMBL" id="AGNL01034949">
    <property type="protein sequence ID" value="EJK54967.1"/>
    <property type="molecule type" value="Genomic_DNA"/>
</dbReference>
<dbReference type="OrthoDB" id="272077at2759"/>
<dbReference type="AlphaFoldDB" id="K0S815"/>
<reference evidence="3 4" key="1">
    <citation type="journal article" date="2012" name="Genome Biol.">
        <title>Genome and low-iron response of an oceanic diatom adapted to chronic iron limitation.</title>
        <authorList>
            <person name="Lommer M."/>
            <person name="Specht M."/>
            <person name="Roy A.S."/>
            <person name="Kraemer L."/>
            <person name="Andreson R."/>
            <person name="Gutowska M.A."/>
            <person name="Wolf J."/>
            <person name="Bergner S.V."/>
            <person name="Schilhabel M.B."/>
            <person name="Klostermeier U.C."/>
            <person name="Beiko R.G."/>
            <person name="Rosenstiel P."/>
            <person name="Hippler M."/>
            <person name="Laroche J."/>
        </authorList>
    </citation>
    <scope>NUCLEOTIDE SEQUENCE [LARGE SCALE GENOMIC DNA]</scope>
    <source>
        <strain evidence="3 4">CCMP1005</strain>
    </source>
</reference>
<accession>K0S815</accession>
<evidence type="ECO:0000259" key="2">
    <source>
        <dbReference type="PROSITE" id="PS50089"/>
    </source>
</evidence>
<keyword evidence="4" id="KW-1185">Reference proteome</keyword>
<protein>
    <recommendedName>
        <fullName evidence="2">RING-type domain-containing protein</fullName>
    </recommendedName>
</protein>
<name>K0S815_THAOC</name>
<evidence type="ECO:0000313" key="3">
    <source>
        <dbReference type="EMBL" id="EJK54967.1"/>
    </source>
</evidence>
<dbReference type="Gene3D" id="1.25.40.10">
    <property type="entry name" value="Tetratricopeptide repeat domain"/>
    <property type="match status" value="1"/>
</dbReference>
<gene>
    <name evidence="3" type="ORF">THAOC_25352</name>
</gene>
<organism evidence="3 4">
    <name type="scientific">Thalassiosira oceanica</name>
    <name type="common">Marine diatom</name>
    <dbReference type="NCBI Taxonomy" id="159749"/>
    <lineage>
        <taxon>Eukaryota</taxon>
        <taxon>Sar</taxon>
        <taxon>Stramenopiles</taxon>
        <taxon>Ochrophyta</taxon>
        <taxon>Bacillariophyta</taxon>
        <taxon>Coscinodiscophyceae</taxon>
        <taxon>Thalassiosirophycidae</taxon>
        <taxon>Thalassiosirales</taxon>
        <taxon>Thalassiosiraceae</taxon>
        <taxon>Thalassiosira</taxon>
    </lineage>
</organism>
<dbReference type="InterPro" id="IPR001841">
    <property type="entry name" value="Znf_RING"/>
</dbReference>
<keyword evidence="1" id="KW-0862">Zinc</keyword>
<keyword evidence="1" id="KW-0863">Zinc-finger</keyword>
<dbReference type="GO" id="GO:0008270">
    <property type="term" value="F:zinc ion binding"/>
    <property type="evidence" value="ECO:0007669"/>
    <property type="project" value="UniProtKB-KW"/>
</dbReference>
<dbReference type="SMART" id="SM00671">
    <property type="entry name" value="SEL1"/>
    <property type="match status" value="3"/>
</dbReference>
<keyword evidence="1" id="KW-0479">Metal-binding</keyword>
<proteinExistence type="predicted"/>
<dbReference type="InterPro" id="IPR011990">
    <property type="entry name" value="TPR-like_helical_dom_sf"/>
</dbReference>
<evidence type="ECO:0000313" key="4">
    <source>
        <dbReference type="Proteomes" id="UP000266841"/>
    </source>
</evidence>
<dbReference type="Proteomes" id="UP000266841">
    <property type="component" value="Unassembled WGS sequence"/>
</dbReference>
<sequence length="294" mass="32933">MTFSFSFCGACERLLPDDAFDEEQRRRRQSIRRCQDCIAAGNELVLMKRGKARDEEDVCSVCQLPLPIAMEESMLQPCCMKRVCNGCILSAKKCGILKNGCPFCRTPIAIAKERDILAMVTERVAVLDPVAVCFLGYHHVRGGYGLAKDPKRVIEFCQKAADMGAKNAHFILGDAYRKKWEKSSTEVCTDRDLSLQHYEKAAMEGHIFARFTLGLLEYKEGHRDLALQHFLISAKMGHKQSMDTVKILLTGGIATEAICAEALQEYETAVEDMTSTSREEAKEMGADNIRSFII</sequence>
<comment type="caution">
    <text evidence="3">The sequence shown here is derived from an EMBL/GenBank/DDBJ whole genome shotgun (WGS) entry which is preliminary data.</text>
</comment>
<dbReference type="SUPFAM" id="SSF81901">
    <property type="entry name" value="HCP-like"/>
    <property type="match status" value="1"/>
</dbReference>
<feature type="domain" description="RING-type" evidence="2">
    <location>
        <begin position="59"/>
        <end position="105"/>
    </location>
</feature>